<dbReference type="GO" id="GO:0007197">
    <property type="term" value="P:adenylate cyclase-inhibiting G protein-coupled acetylcholine receptor signaling pathway"/>
    <property type="evidence" value="ECO:0007669"/>
    <property type="project" value="TreeGrafter"/>
</dbReference>
<evidence type="ECO:0000256" key="10">
    <source>
        <dbReference type="SAM" id="MobiDB-lite"/>
    </source>
</evidence>
<evidence type="ECO:0000256" key="8">
    <source>
        <dbReference type="ARBA" id="ARBA00023224"/>
    </source>
</evidence>
<dbReference type="PANTHER" id="PTHR24247">
    <property type="entry name" value="5-HYDROXYTRYPTAMINE RECEPTOR"/>
    <property type="match status" value="1"/>
</dbReference>
<proteinExistence type="inferred from homology"/>
<dbReference type="GO" id="GO:0030425">
    <property type="term" value="C:dendrite"/>
    <property type="evidence" value="ECO:0007669"/>
    <property type="project" value="TreeGrafter"/>
</dbReference>
<dbReference type="GO" id="GO:0005886">
    <property type="term" value="C:plasma membrane"/>
    <property type="evidence" value="ECO:0007669"/>
    <property type="project" value="UniProtKB-SubCell"/>
</dbReference>
<evidence type="ECO:0000259" key="12">
    <source>
        <dbReference type="PROSITE" id="PS50262"/>
    </source>
</evidence>
<evidence type="ECO:0000256" key="4">
    <source>
        <dbReference type="ARBA" id="ARBA00022989"/>
    </source>
</evidence>
<evidence type="ECO:0000256" key="7">
    <source>
        <dbReference type="ARBA" id="ARBA00023170"/>
    </source>
</evidence>
<dbReference type="Pfam" id="PF00001">
    <property type="entry name" value="7tm_1"/>
    <property type="match status" value="2"/>
</dbReference>
<dbReference type="PANTHER" id="PTHR24247:SF191">
    <property type="entry name" value="MUSCARINIC ACETYLCHOLINE RECEPTOR, B-TYPE, ISOFORM A"/>
    <property type="match status" value="1"/>
</dbReference>
<feature type="compositionally biased region" description="Low complexity" evidence="10">
    <location>
        <begin position="240"/>
        <end position="252"/>
    </location>
</feature>
<name>A0AA85AEA7_9TREM</name>
<dbReference type="AlphaFoldDB" id="A0AA85AEA7"/>
<feature type="compositionally biased region" description="Polar residues" evidence="10">
    <location>
        <begin position="230"/>
        <end position="239"/>
    </location>
</feature>
<dbReference type="InterPro" id="IPR017452">
    <property type="entry name" value="GPCR_Rhodpsn_7TM"/>
</dbReference>
<protein>
    <submittedName>
        <fullName evidence="14">G_PROTEIN_RECEP_F1_2 domain-containing protein</fullName>
    </submittedName>
</protein>
<dbReference type="PRINTS" id="PR00237">
    <property type="entry name" value="GPCRRHODOPSN"/>
</dbReference>
<dbReference type="SMART" id="SM01381">
    <property type="entry name" value="7TM_GPCR_Srsx"/>
    <property type="match status" value="1"/>
</dbReference>
<comment type="similarity">
    <text evidence="9">Belongs to the G-protein coupled receptor 1 family.</text>
</comment>
<dbReference type="InterPro" id="IPR000276">
    <property type="entry name" value="GPCR_Rhodpsn"/>
</dbReference>
<evidence type="ECO:0000256" key="9">
    <source>
        <dbReference type="RuleBase" id="RU000688"/>
    </source>
</evidence>
<dbReference type="Proteomes" id="UP000050790">
    <property type="component" value="Unassembled WGS sequence"/>
</dbReference>
<keyword evidence="5 9" id="KW-0297">G-protein coupled receptor</keyword>
<dbReference type="PROSITE" id="PS50262">
    <property type="entry name" value="G_PROTEIN_RECEP_F1_2"/>
    <property type="match status" value="1"/>
</dbReference>
<feature type="transmembrane region" description="Helical" evidence="11">
    <location>
        <begin position="176"/>
        <end position="200"/>
    </location>
</feature>
<evidence type="ECO:0000256" key="1">
    <source>
        <dbReference type="ARBA" id="ARBA00004651"/>
    </source>
</evidence>
<dbReference type="SUPFAM" id="SSF81321">
    <property type="entry name" value="Family A G protein-coupled receptor-like"/>
    <property type="match status" value="2"/>
</dbReference>
<dbReference type="GO" id="GO:0016907">
    <property type="term" value="F:G protein-coupled acetylcholine receptor activity"/>
    <property type="evidence" value="ECO:0007669"/>
    <property type="project" value="TreeGrafter"/>
</dbReference>
<feature type="transmembrane region" description="Helical" evidence="11">
    <location>
        <begin position="51"/>
        <end position="77"/>
    </location>
</feature>
<feature type="region of interest" description="Disordered" evidence="10">
    <location>
        <begin position="230"/>
        <end position="268"/>
    </location>
</feature>
<feature type="transmembrane region" description="Helical" evidence="11">
    <location>
        <begin position="89"/>
        <end position="110"/>
    </location>
</feature>
<dbReference type="GO" id="GO:0007187">
    <property type="term" value="P:G protein-coupled receptor signaling pathway, coupled to cyclic nucleotide second messenger"/>
    <property type="evidence" value="ECO:0007669"/>
    <property type="project" value="TreeGrafter"/>
</dbReference>
<dbReference type="GO" id="GO:0045202">
    <property type="term" value="C:synapse"/>
    <property type="evidence" value="ECO:0007669"/>
    <property type="project" value="TreeGrafter"/>
</dbReference>
<feature type="region of interest" description="Disordered" evidence="10">
    <location>
        <begin position="672"/>
        <end position="693"/>
    </location>
</feature>
<evidence type="ECO:0000256" key="5">
    <source>
        <dbReference type="ARBA" id="ARBA00023040"/>
    </source>
</evidence>
<evidence type="ECO:0000256" key="3">
    <source>
        <dbReference type="ARBA" id="ARBA00022692"/>
    </source>
</evidence>
<evidence type="ECO:0000313" key="13">
    <source>
        <dbReference type="Proteomes" id="UP000050790"/>
    </source>
</evidence>
<feature type="transmembrane region" description="Helical" evidence="11">
    <location>
        <begin position="131"/>
        <end position="156"/>
    </location>
</feature>
<organism evidence="13 14">
    <name type="scientific">Schistosoma margrebowiei</name>
    <dbReference type="NCBI Taxonomy" id="48269"/>
    <lineage>
        <taxon>Eukaryota</taxon>
        <taxon>Metazoa</taxon>
        <taxon>Spiralia</taxon>
        <taxon>Lophotrochozoa</taxon>
        <taxon>Platyhelminthes</taxon>
        <taxon>Trematoda</taxon>
        <taxon>Digenea</taxon>
        <taxon>Strigeidida</taxon>
        <taxon>Schistosomatoidea</taxon>
        <taxon>Schistosomatidae</taxon>
        <taxon>Schistosoma</taxon>
    </lineage>
</organism>
<feature type="compositionally biased region" description="Low complexity" evidence="10">
    <location>
        <begin position="684"/>
        <end position="693"/>
    </location>
</feature>
<evidence type="ECO:0000256" key="11">
    <source>
        <dbReference type="SAM" id="Phobius"/>
    </source>
</evidence>
<keyword evidence="2" id="KW-1003">Cell membrane</keyword>
<comment type="subcellular location">
    <subcellularLocation>
        <location evidence="1">Cell membrane</location>
        <topology evidence="1">Multi-pass membrane protein</topology>
    </subcellularLocation>
</comment>
<evidence type="ECO:0000256" key="2">
    <source>
        <dbReference type="ARBA" id="ARBA00022475"/>
    </source>
</evidence>
<reference evidence="14" key="1">
    <citation type="submission" date="2023-11" db="UniProtKB">
        <authorList>
            <consortium name="WormBaseParasite"/>
        </authorList>
    </citation>
    <scope>IDENTIFICATION</scope>
</reference>
<sequence>MNYTFISIFPSFTTSIIALLATTISTATLGGNIIVLIAFFIERSLRIPSNYFIASLAMTDVLIGLFSMNLFITYQLLGYWPLGYLICDLWLSLDFSACLTSQYTVFLITLDRFCLVKIPAKYRNWRTYNKVRIMICISWIFPATLFTLLIFGWSYITGETQRDITKCDVSFTYYPIFNTTLTIGYFWITLIIMCSLYVGIYKVARRLQKKSLESNKRLVQFLTKIDQDSIHSQSNQNSLDDNNNNDNDNNNDNNDRKHSKSKIIKENMKRYRDRTNKHFYYESKSNHNQSFDDVIDCNLTFNEKCKYDPIQQNLLTTVNNNQHNSFKESSFIEINSKCNYPISNNNTNKSHFEYGSETSGCSTFYPTNNNSTESKTQLSSIIERSQLLPTIDITKKYEDIKYKISKNESLSSISDEYLTLSSVNVYIPSPKVPISSPIQSNQSISSKYIESDNSSPVWIKKDAYYDSGLNLYVYDICPQLMKCQTFIHDGNMCQHSIYLSDSTSWNQCIQSCCLLEKCEYSDYTTSSDDPSSTLYNQSIINDHWCLRFMDKWNKSKRNRTIKSPCLFNQIKHNSLLWYKSNDKSYLTEYQLNSNVNPNQEICPFCQIYKDNNNNNNNNKFIQQDKSKQKSGFQLIVEQIKFKVQYYCCSCCCILSSKHVNIPLNNNPIQIQSNSTTNNSKTIHSSSNNNSDNDCITQYNQLKIKHNKLSIKDKYKQQINSQQQQQQQLQHRKSSTTTTITTNKRQTTFSIFQSLSNIDMQNRKHACKALKTISLILGAFMICWTPYHIIVLIKGFCDDINTHKSCVNIHLYNLSYWLCYMNSPINPFCYALSNISFRRTFFRILRCDFQKR</sequence>
<feature type="transmembrane region" description="Helical" evidence="11">
    <location>
        <begin position="12"/>
        <end position="39"/>
    </location>
</feature>
<keyword evidence="8 9" id="KW-0807">Transducer</keyword>
<evidence type="ECO:0000313" key="14">
    <source>
        <dbReference type="WBParaSite" id="SMRG1_79210.1"/>
    </source>
</evidence>
<keyword evidence="3 9" id="KW-0812">Transmembrane</keyword>
<feature type="domain" description="G-protein coupled receptors family 1 profile" evidence="12">
    <location>
        <begin position="31"/>
        <end position="829"/>
    </location>
</feature>
<keyword evidence="6 11" id="KW-0472">Membrane</keyword>
<dbReference type="Gene3D" id="1.20.1070.10">
    <property type="entry name" value="Rhodopsin 7-helix transmembrane proteins"/>
    <property type="match status" value="2"/>
</dbReference>
<feature type="transmembrane region" description="Helical" evidence="11">
    <location>
        <begin position="772"/>
        <end position="795"/>
    </location>
</feature>
<dbReference type="GO" id="GO:0004993">
    <property type="term" value="F:G protein-coupled serotonin receptor activity"/>
    <property type="evidence" value="ECO:0007669"/>
    <property type="project" value="TreeGrafter"/>
</dbReference>
<keyword evidence="7 9" id="KW-0675">Receptor</keyword>
<evidence type="ECO:0000256" key="6">
    <source>
        <dbReference type="ARBA" id="ARBA00023136"/>
    </source>
</evidence>
<keyword evidence="4 11" id="KW-1133">Transmembrane helix</keyword>
<dbReference type="PROSITE" id="PS00237">
    <property type="entry name" value="G_PROTEIN_RECEP_F1_1"/>
    <property type="match status" value="1"/>
</dbReference>
<dbReference type="WBParaSite" id="SMRG1_79210.1">
    <property type="protein sequence ID" value="SMRG1_79210.1"/>
    <property type="gene ID" value="SMRG1_79210"/>
</dbReference>
<accession>A0AA85AEA7</accession>